<feature type="domain" description="PAS" evidence="8">
    <location>
        <begin position="231"/>
        <end position="266"/>
    </location>
</feature>
<dbReference type="InterPro" id="IPR003594">
    <property type="entry name" value="HATPase_dom"/>
</dbReference>
<dbReference type="SMART" id="SM00387">
    <property type="entry name" value="HATPase_c"/>
    <property type="match status" value="1"/>
</dbReference>
<evidence type="ECO:0000313" key="11">
    <source>
        <dbReference type="Proteomes" id="UP000248706"/>
    </source>
</evidence>
<feature type="domain" description="Histidine kinase" evidence="7">
    <location>
        <begin position="584"/>
        <end position="833"/>
    </location>
</feature>
<evidence type="ECO:0000259" key="8">
    <source>
        <dbReference type="PROSITE" id="PS50112"/>
    </source>
</evidence>
<comment type="catalytic activity">
    <reaction evidence="1">
        <text>ATP + protein L-histidine = ADP + protein N-phospho-L-histidine.</text>
        <dbReference type="EC" id="2.7.13.3"/>
    </reaction>
</comment>
<dbReference type="GO" id="GO:0009927">
    <property type="term" value="F:histidine phosphotransfer kinase activity"/>
    <property type="evidence" value="ECO:0007669"/>
    <property type="project" value="TreeGrafter"/>
</dbReference>
<organism evidence="10 11">
    <name type="scientific">Thermogemmatispora tikiterensis</name>
    <dbReference type="NCBI Taxonomy" id="1825093"/>
    <lineage>
        <taxon>Bacteria</taxon>
        <taxon>Bacillati</taxon>
        <taxon>Chloroflexota</taxon>
        <taxon>Ktedonobacteria</taxon>
        <taxon>Thermogemmatisporales</taxon>
        <taxon>Thermogemmatisporaceae</taxon>
        <taxon>Thermogemmatispora</taxon>
    </lineage>
</organism>
<dbReference type="GO" id="GO:0000155">
    <property type="term" value="F:phosphorelay sensor kinase activity"/>
    <property type="evidence" value="ECO:0007669"/>
    <property type="project" value="InterPro"/>
</dbReference>
<comment type="caution">
    <text evidence="10">The sequence shown here is derived from an EMBL/GenBank/DDBJ whole genome shotgun (WGS) entry which is preliminary data.</text>
</comment>
<dbReference type="Gene3D" id="3.30.450.40">
    <property type="match status" value="1"/>
</dbReference>
<keyword evidence="4" id="KW-0808">Transferase</keyword>
<dbReference type="InterPro" id="IPR003661">
    <property type="entry name" value="HisK_dim/P_dom"/>
</dbReference>
<dbReference type="PANTHER" id="PTHR43047">
    <property type="entry name" value="TWO-COMPONENT HISTIDINE PROTEIN KINASE"/>
    <property type="match status" value="1"/>
</dbReference>
<evidence type="ECO:0000313" key="10">
    <source>
        <dbReference type="EMBL" id="RAQ97891.1"/>
    </source>
</evidence>
<dbReference type="FunFam" id="3.30.565.10:FF:000006">
    <property type="entry name" value="Sensor histidine kinase WalK"/>
    <property type="match status" value="1"/>
</dbReference>
<dbReference type="OrthoDB" id="9764438at2"/>
<dbReference type="GO" id="GO:0005886">
    <property type="term" value="C:plasma membrane"/>
    <property type="evidence" value="ECO:0007669"/>
    <property type="project" value="TreeGrafter"/>
</dbReference>
<dbReference type="PROSITE" id="PS50109">
    <property type="entry name" value="HIS_KIN"/>
    <property type="match status" value="1"/>
</dbReference>
<reference evidence="10 11" key="1">
    <citation type="submission" date="2016-08" db="EMBL/GenBank/DDBJ databases">
        <title>Analysis of Carbohydrate Active Enzymes in Thermogemmatispora T81 Reveals Carbohydrate Degradation Ability.</title>
        <authorList>
            <person name="Tomazini A."/>
            <person name="Lal S."/>
            <person name="Stott M."/>
            <person name="Henrissat B."/>
            <person name="Polikarpov I."/>
            <person name="Sparling R."/>
            <person name="Levin D.B."/>
        </authorList>
    </citation>
    <scope>NUCLEOTIDE SEQUENCE [LARGE SCALE GENOMIC DNA]</scope>
    <source>
        <strain evidence="10 11">T81</strain>
    </source>
</reference>
<dbReference type="PRINTS" id="PR00344">
    <property type="entry name" value="BCTRLSENSOR"/>
</dbReference>
<evidence type="ECO:0000256" key="6">
    <source>
        <dbReference type="ARBA" id="ARBA00023012"/>
    </source>
</evidence>
<dbReference type="Gene3D" id="3.30.565.10">
    <property type="entry name" value="Histidine kinase-like ATPase, C-terminal domain"/>
    <property type="match status" value="1"/>
</dbReference>
<dbReference type="InterPro" id="IPR029016">
    <property type="entry name" value="GAF-like_dom_sf"/>
</dbReference>
<evidence type="ECO:0000256" key="5">
    <source>
        <dbReference type="ARBA" id="ARBA00022777"/>
    </source>
</evidence>
<dbReference type="InterPro" id="IPR035965">
    <property type="entry name" value="PAS-like_dom_sf"/>
</dbReference>
<dbReference type="AlphaFoldDB" id="A0A328VM40"/>
<dbReference type="Gene3D" id="1.10.287.130">
    <property type="match status" value="1"/>
</dbReference>
<dbReference type="Pfam" id="PF02518">
    <property type="entry name" value="HATPase_c"/>
    <property type="match status" value="1"/>
</dbReference>
<dbReference type="InterPro" id="IPR036097">
    <property type="entry name" value="HisK_dim/P_sf"/>
</dbReference>
<dbReference type="SMART" id="SM00388">
    <property type="entry name" value="HisKA"/>
    <property type="match status" value="1"/>
</dbReference>
<evidence type="ECO:0000256" key="1">
    <source>
        <dbReference type="ARBA" id="ARBA00000085"/>
    </source>
</evidence>
<proteinExistence type="predicted"/>
<dbReference type="InterPro" id="IPR000014">
    <property type="entry name" value="PAS"/>
</dbReference>
<evidence type="ECO:0000259" key="9">
    <source>
        <dbReference type="PROSITE" id="PS50113"/>
    </source>
</evidence>
<dbReference type="CDD" id="cd00075">
    <property type="entry name" value="HATPase"/>
    <property type="match status" value="1"/>
</dbReference>
<evidence type="ECO:0000256" key="3">
    <source>
        <dbReference type="ARBA" id="ARBA00022553"/>
    </source>
</evidence>
<dbReference type="EMBL" id="MCIF01000002">
    <property type="protein sequence ID" value="RAQ97891.1"/>
    <property type="molecule type" value="Genomic_DNA"/>
</dbReference>
<dbReference type="InterPro" id="IPR036890">
    <property type="entry name" value="HATPase_C_sf"/>
</dbReference>
<dbReference type="EC" id="2.7.13.3" evidence="2"/>
<dbReference type="SMART" id="SM00065">
    <property type="entry name" value="GAF"/>
    <property type="match status" value="1"/>
</dbReference>
<dbReference type="SUPFAM" id="SSF55785">
    <property type="entry name" value="PYP-like sensor domain (PAS domain)"/>
    <property type="match status" value="1"/>
</dbReference>
<dbReference type="InterPro" id="IPR005467">
    <property type="entry name" value="His_kinase_dom"/>
</dbReference>
<gene>
    <name evidence="10" type="ORF">A4R35_20300</name>
</gene>
<keyword evidence="6" id="KW-0902">Two-component regulatory system</keyword>
<dbReference type="PROSITE" id="PS50112">
    <property type="entry name" value="PAS"/>
    <property type="match status" value="1"/>
</dbReference>
<dbReference type="RefSeq" id="WP_112432682.1">
    <property type="nucleotide sequence ID" value="NZ_MCIF01000002.1"/>
</dbReference>
<dbReference type="SUPFAM" id="SSF47384">
    <property type="entry name" value="Homodimeric domain of signal transducing histidine kinase"/>
    <property type="match status" value="1"/>
</dbReference>
<evidence type="ECO:0000256" key="4">
    <source>
        <dbReference type="ARBA" id="ARBA00022679"/>
    </source>
</evidence>
<dbReference type="PROSITE" id="PS50113">
    <property type="entry name" value="PAC"/>
    <property type="match status" value="1"/>
</dbReference>
<keyword evidence="5" id="KW-0418">Kinase</keyword>
<dbReference type="InterPro" id="IPR000700">
    <property type="entry name" value="PAS-assoc_C"/>
</dbReference>
<dbReference type="InterPro" id="IPR013656">
    <property type="entry name" value="PAS_4"/>
</dbReference>
<feature type="domain" description="PAC" evidence="9">
    <location>
        <begin position="325"/>
        <end position="377"/>
    </location>
</feature>
<dbReference type="Gene3D" id="3.30.450.20">
    <property type="entry name" value="PAS domain"/>
    <property type="match status" value="1"/>
</dbReference>
<dbReference type="PANTHER" id="PTHR43047:SF72">
    <property type="entry name" value="OSMOSENSING HISTIDINE PROTEIN KINASE SLN1"/>
    <property type="match status" value="1"/>
</dbReference>
<dbReference type="SUPFAM" id="SSF55874">
    <property type="entry name" value="ATPase domain of HSP90 chaperone/DNA topoisomerase II/histidine kinase"/>
    <property type="match status" value="1"/>
</dbReference>
<dbReference type="CDD" id="cd00082">
    <property type="entry name" value="HisKA"/>
    <property type="match status" value="1"/>
</dbReference>
<protein>
    <recommendedName>
        <fullName evidence="2">histidine kinase</fullName>
        <ecNumber evidence="2">2.7.13.3</ecNumber>
    </recommendedName>
</protein>
<dbReference type="Proteomes" id="UP000248706">
    <property type="component" value="Unassembled WGS sequence"/>
</dbReference>
<keyword evidence="11" id="KW-1185">Reference proteome</keyword>
<dbReference type="InterPro" id="IPR003018">
    <property type="entry name" value="GAF"/>
</dbReference>
<dbReference type="SUPFAM" id="SSF55781">
    <property type="entry name" value="GAF domain-like"/>
    <property type="match status" value="1"/>
</dbReference>
<sequence length="840" mass="92975">MQSSESFTNPSADSFKLLPPYLAAAGAEPLHFEQLRQQEQIISDTSLLPAPFRVRLFTLLTYQRHVPYCLHYLLARLLSQGQRAAAIAALLQEPANDEERTIQLELLAAQTEPLRSWPEPASALEQALLWAAVALLLPGEQTEQARLELRRLLPSSTYASLQAFLAFVQACHLWIIAYPERAHVADEQARQYLLRLLQGCESEEQEHLRSLLERLGSCTDEAVFRHELELYRRRLRAVLEAIGDSVLLYDHRGRLVYVNAVARRLLPLLLPDHARRAALASAGVNDQGGAVETGETAEALLLADTPTAAPLQRILQQGYAIAGEQAVDISIKLAGGEEAIFSFSGAPVRSSRGQIIGAIIIGREVTARRRLEQRAHTALSALLAMAEALVQVDDEPLPLQESQSEGQTRLIMLRLGELTRQVLGCRRVAMLGLERETERVQHVAVTGVTPQQERRWQEIVLGAPLSAFLSAALLERLRAGESLLIDLEAPEFGHLRRQVRSYSVRALLVIPMCLRERLIGIFTVDYGPEEHSYSPDELALAAAVARMATLVLEREHLLEERAEARASVLALREANRRMDEFISFASHELRAPLTVLKANAQLIKRLLQKASALGRDLGRGGSSGGSAAQSTLQAQPVLQRLATIPELLDRSIAQVDLLDRLVGDLLDFSRIQSETLQLVRRRLDLVAIVRDVVQSQQQVHPGRDIRLSVESAGEVPVEVDAARISQVLTNYLLNAIRYAPPDRPIEVRLRVEGQRARVLVRDEGPGVPPELQQRIWERFYRAPGIPVQEGSPVGLGLGLHICRTIIQLHGGEVGLESQPGQGATFWFALPLAQVSEKPDG</sequence>
<keyword evidence="3" id="KW-0597">Phosphoprotein</keyword>
<dbReference type="Pfam" id="PF01590">
    <property type="entry name" value="GAF"/>
    <property type="match status" value="1"/>
</dbReference>
<accession>A0A328VM40</accession>
<dbReference type="Pfam" id="PF08448">
    <property type="entry name" value="PAS_4"/>
    <property type="match status" value="1"/>
</dbReference>
<dbReference type="InterPro" id="IPR004358">
    <property type="entry name" value="Sig_transdc_His_kin-like_C"/>
</dbReference>
<evidence type="ECO:0000256" key="2">
    <source>
        <dbReference type="ARBA" id="ARBA00012438"/>
    </source>
</evidence>
<name>A0A328VM40_9CHLR</name>
<evidence type="ECO:0000259" key="7">
    <source>
        <dbReference type="PROSITE" id="PS50109"/>
    </source>
</evidence>